<accession>A0ABS2FYK9</accession>
<evidence type="ECO:0000256" key="7">
    <source>
        <dbReference type="ARBA" id="ARBA00023136"/>
    </source>
</evidence>
<evidence type="ECO:0000256" key="4">
    <source>
        <dbReference type="ARBA" id="ARBA00022519"/>
    </source>
</evidence>
<evidence type="ECO:0000256" key="2">
    <source>
        <dbReference type="ARBA" id="ARBA00022448"/>
    </source>
</evidence>
<organism evidence="11 12">
    <name type="scientific">Oscillibacter valericigenes</name>
    <dbReference type="NCBI Taxonomy" id="351091"/>
    <lineage>
        <taxon>Bacteria</taxon>
        <taxon>Bacillati</taxon>
        <taxon>Bacillota</taxon>
        <taxon>Clostridia</taxon>
        <taxon>Eubacteriales</taxon>
        <taxon>Oscillospiraceae</taxon>
        <taxon>Oscillibacter</taxon>
    </lineage>
</organism>
<reference evidence="11 12" key="1">
    <citation type="journal article" date="2021" name="Sci. Rep.">
        <title>The distribution of antibiotic resistance genes in chicken gut microbiota commensals.</title>
        <authorList>
            <person name="Juricova H."/>
            <person name="Matiasovicova J."/>
            <person name="Kubasova T."/>
            <person name="Cejkova D."/>
            <person name="Rychlik I."/>
        </authorList>
    </citation>
    <scope>NUCLEOTIDE SEQUENCE [LARGE SCALE GENOMIC DNA]</scope>
    <source>
        <strain evidence="11 12">An411</strain>
    </source>
</reference>
<dbReference type="InterPro" id="IPR055348">
    <property type="entry name" value="DctQ"/>
</dbReference>
<comment type="caution">
    <text evidence="11">The sequence shown here is derived from an EMBL/GenBank/DDBJ whole genome shotgun (WGS) entry which is preliminary data.</text>
</comment>
<evidence type="ECO:0000256" key="6">
    <source>
        <dbReference type="ARBA" id="ARBA00022989"/>
    </source>
</evidence>
<dbReference type="InterPro" id="IPR007387">
    <property type="entry name" value="TRAP_DctQ"/>
</dbReference>
<sequence>MKKIRWAWDNFEEILLGLIITVITLASGLQVICRYLFNNSLTWSEELSRYLFVWTGFLTLSLSIKARSIISIDAFVLWMPQRVRAGLNVLVYLFCAGVFAALSVNAYHMVASSAGQVSPAMGLPLAVVYIGPLLGLVLSIIRSLGRVICECKLVIRKEAV</sequence>
<keyword evidence="5 9" id="KW-0812">Transmembrane</keyword>
<comment type="similarity">
    <text evidence="8">Belongs to the TRAP transporter small permease family.</text>
</comment>
<dbReference type="Pfam" id="PF04290">
    <property type="entry name" value="DctQ"/>
    <property type="match status" value="1"/>
</dbReference>
<evidence type="ECO:0000256" key="1">
    <source>
        <dbReference type="ARBA" id="ARBA00004429"/>
    </source>
</evidence>
<evidence type="ECO:0000256" key="3">
    <source>
        <dbReference type="ARBA" id="ARBA00022475"/>
    </source>
</evidence>
<feature type="domain" description="Tripartite ATP-independent periplasmic transporters DctQ component" evidence="10">
    <location>
        <begin position="24"/>
        <end position="149"/>
    </location>
</feature>
<evidence type="ECO:0000259" key="10">
    <source>
        <dbReference type="Pfam" id="PF04290"/>
    </source>
</evidence>
<feature type="transmembrane region" description="Helical" evidence="9">
    <location>
        <begin position="14"/>
        <end position="37"/>
    </location>
</feature>
<dbReference type="EMBL" id="JACSNX010000024">
    <property type="protein sequence ID" value="MBM6852146.1"/>
    <property type="molecule type" value="Genomic_DNA"/>
</dbReference>
<evidence type="ECO:0000313" key="12">
    <source>
        <dbReference type="Proteomes" id="UP000719500"/>
    </source>
</evidence>
<evidence type="ECO:0000256" key="8">
    <source>
        <dbReference type="ARBA" id="ARBA00038436"/>
    </source>
</evidence>
<gene>
    <name evidence="11" type="ORF">H9X91_11915</name>
</gene>
<dbReference type="PANTHER" id="PTHR35011:SF2">
    <property type="entry name" value="2,3-DIKETO-L-GULONATE TRAP TRANSPORTER SMALL PERMEASE PROTEIN YIAM"/>
    <property type="match status" value="1"/>
</dbReference>
<dbReference type="PANTHER" id="PTHR35011">
    <property type="entry name" value="2,3-DIKETO-L-GULONATE TRAP TRANSPORTER SMALL PERMEASE PROTEIN YIAM"/>
    <property type="match status" value="1"/>
</dbReference>
<comment type="subcellular location">
    <subcellularLocation>
        <location evidence="1">Cell inner membrane</location>
        <topology evidence="1">Multi-pass membrane protein</topology>
    </subcellularLocation>
</comment>
<keyword evidence="12" id="KW-1185">Reference proteome</keyword>
<keyword evidence="2" id="KW-0813">Transport</keyword>
<evidence type="ECO:0000256" key="5">
    <source>
        <dbReference type="ARBA" id="ARBA00022692"/>
    </source>
</evidence>
<proteinExistence type="inferred from homology"/>
<evidence type="ECO:0000256" key="9">
    <source>
        <dbReference type="SAM" id="Phobius"/>
    </source>
</evidence>
<feature type="transmembrane region" description="Helical" evidence="9">
    <location>
        <begin position="90"/>
        <end position="110"/>
    </location>
</feature>
<keyword evidence="6 9" id="KW-1133">Transmembrane helix</keyword>
<keyword evidence="4" id="KW-0997">Cell inner membrane</keyword>
<evidence type="ECO:0000313" key="11">
    <source>
        <dbReference type="EMBL" id="MBM6852146.1"/>
    </source>
</evidence>
<keyword evidence="7 9" id="KW-0472">Membrane</keyword>
<name>A0ABS2FYK9_9FIRM</name>
<feature type="transmembrane region" description="Helical" evidence="9">
    <location>
        <begin position="122"/>
        <end position="141"/>
    </location>
</feature>
<dbReference type="RefSeq" id="WP_204805332.1">
    <property type="nucleotide sequence ID" value="NZ_JACSNX010000024.1"/>
</dbReference>
<dbReference type="Proteomes" id="UP000719500">
    <property type="component" value="Unassembled WGS sequence"/>
</dbReference>
<keyword evidence="3" id="KW-1003">Cell membrane</keyword>
<protein>
    <submittedName>
        <fullName evidence="11">TRAP transporter small permease</fullName>
    </submittedName>
</protein>